<dbReference type="SUPFAM" id="SSF51556">
    <property type="entry name" value="Metallo-dependent hydrolases"/>
    <property type="match status" value="1"/>
</dbReference>
<name>A0ABY5S5Y8_9BACL</name>
<feature type="domain" description="Amidohydrolase 3" evidence="1">
    <location>
        <begin position="179"/>
        <end position="397"/>
    </location>
</feature>
<sequence>MEIQLINASLPLEDESRLYAMHAQGGRWTSVAVQDEDVCTANAVRLSDIEGLPETGRPIDLEGRMVLPGFVDAHMHLDKATSIAAVGNRSGTLREAIDNYGAKVAGFTKAEIKQRIVSTALMALSRGTTHIRTHLDFHLNQGREIAFRTMEAALEAREELKGRISLQLIPMCSFERMGAAGVEAAEELLKLGMDGLGGAPHLGSDPKTEISRIFALASRYGVPVDFHADESDDPARRTVVPIAHRTIEYEYGGRATAGHLCSLASMPPGEAGEIIGLMAEARLAAVTLPAVNLYLQGREDCGPIRRGVTRVKELLAAGVPVAVASDNIQDPFHPFGRADLVQIATIASYAAHMGGADELRALLRMITEVPAAIMQLEDYGIREGLPASFVIVDARSVQRLFIEESPSRWVVSNGRWVSAAVRREWSAAAPAVGSAEMPR</sequence>
<evidence type="ECO:0000259" key="1">
    <source>
        <dbReference type="Pfam" id="PF07969"/>
    </source>
</evidence>
<protein>
    <submittedName>
        <fullName evidence="2">Amidohydrolase family protein</fullName>
    </submittedName>
</protein>
<dbReference type="Gene3D" id="2.30.40.10">
    <property type="entry name" value="Urease, subunit C, domain 1"/>
    <property type="match status" value="1"/>
</dbReference>
<accession>A0ABY5S5Y8</accession>
<feature type="domain" description="Amidohydrolase 3" evidence="1">
    <location>
        <begin position="59"/>
        <end position="132"/>
    </location>
</feature>
<dbReference type="SUPFAM" id="SSF51338">
    <property type="entry name" value="Composite domain of metallo-dependent hydrolases"/>
    <property type="match status" value="1"/>
</dbReference>
<gene>
    <name evidence="2" type="ORF">L1F29_28450</name>
</gene>
<reference evidence="2" key="1">
    <citation type="submission" date="2022-01" db="EMBL/GenBank/DDBJ databases">
        <title>Paenibacillus spongiae sp. nov., isolated from marine sponge.</title>
        <authorList>
            <person name="Li Z."/>
            <person name="Zhang M."/>
        </authorList>
    </citation>
    <scope>NUCLEOTIDE SEQUENCE</scope>
    <source>
        <strain evidence="2">PHS-Z3</strain>
    </source>
</reference>
<proteinExistence type="predicted"/>
<dbReference type="Pfam" id="PF07969">
    <property type="entry name" value="Amidohydro_3"/>
    <property type="match status" value="2"/>
</dbReference>
<dbReference type="Gene3D" id="3.20.20.140">
    <property type="entry name" value="Metal-dependent hydrolases"/>
    <property type="match status" value="1"/>
</dbReference>
<dbReference type="CDD" id="cd01293">
    <property type="entry name" value="Bact_CD"/>
    <property type="match status" value="1"/>
</dbReference>
<dbReference type="PANTHER" id="PTHR32027">
    <property type="entry name" value="CYTOSINE DEAMINASE"/>
    <property type="match status" value="1"/>
</dbReference>
<dbReference type="InterPro" id="IPR013108">
    <property type="entry name" value="Amidohydro_3"/>
</dbReference>
<evidence type="ECO:0000313" key="3">
    <source>
        <dbReference type="Proteomes" id="UP001057877"/>
    </source>
</evidence>
<dbReference type="InterPro" id="IPR052349">
    <property type="entry name" value="Metallo-hydrolase_Enzymes"/>
</dbReference>
<dbReference type="EMBL" id="CP091430">
    <property type="protein sequence ID" value="UVI29316.1"/>
    <property type="molecule type" value="Genomic_DNA"/>
</dbReference>
<dbReference type="InterPro" id="IPR032466">
    <property type="entry name" value="Metal_Hydrolase"/>
</dbReference>
<dbReference type="RefSeq" id="WP_258385405.1">
    <property type="nucleotide sequence ID" value="NZ_CP091430.1"/>
</dbReference>
<organism evidence="2 3">
    <name type="scientific">Paenibacillus spongiae</name>
    <dbReference type="NCBI Taxonomy" id="2909671"/>
    <lineage>
        <taxon>Bacteria</taxon>
        <taxon>Bacillati</taxon>
        <taxon>Bacillota</taxon>
        <taxon>Bacilli</taxon>
        <taxon>Bacillales</taxon>
        <taxon>Paenibacillaceae</taxon>
        <taxon>Paenibacillus</taxon>
    </lineage>
</organism>
<dbReference type="InterPro" id="IPR011059">
    <property type="entry name" value="Metal-dep_hydrolase_composite"/>
</dbReference>
<keyword evidence="3" id="KW-1185">Reference proteome</keyword>
<dbReference type="Proteomes" id="UP001057877">
    <property type="component" value="Chromosome"/>
</dbReference>
<dbReference type="PANTHER" id="PTHR32027:SF9">
    <property type="entry name" value="BLL3847 PROTEIN"/>
    <property type="match status" value="1"/>
</dbReference>
<evidence type="ECO:0000313" key="2">
    <source>
        <dbReference type="EMBL" id="UVI29316.1"/>
    </source>
</evidence>